<gene>
    <name evidence="2" type="ORF">N47_D28250</name>
</gene>
<evidence type="ECO:0000259" key="1">
    <source>
        <dbReference type="Pfam" id="PF26277"/>
    </source>
</evidence>
<feature type="domain" description="DUF8076" evidence="1">
    <location>
        <begin position="2"/>
        <end position="128"/>
    </location>
</feature>
<protein>
    <recommendedName>
        <fullName evidence="1">DUF8076 domain-containing protein</fullName>
    </recommendedName>
</protein>
<dbReference type="Pfam" id="PF26277">
    <property type="entry name" value="DUF8076"/>
    <property type="match status" value="1"/>
</dbReference>
<proteinExistence type="predicted"/>
<organism evidence="2">
    <name type="scientific">uncultured Desulfobacterium sp</name>
    <dbReference type="NCBI Taxonomy" id="201089"/>
    <lineage>
        <taxon>Bacteria</taxon>
        <taxon>Pseudomonadati</taxon>
        <taxon>Thermodesulfobacteriota</taxon>
        <taxon>Desulfobacteria</taxon>
        <taxon>Desulfobacterales</taxon>
        <taxon>Desulfobacteriaceae</taxon>
        <taxon>Desulfobacterium</taxon>
        <taxon>environmental samples</taxon>
    </lineage>
</organism>
<accession>E1YIG9</accession>
<dbReference type="InterPro" id="IPR058389">
    <property type="entry name" value="DUF8076"/>
</dbReference>
<name>E1YIG9_9BACT</name>
<evidence type="ECO:0000313" key="2">
    <source>
        <dbReference type="EMBL" id="CBX30016.1"/>
    </source>
</evidence>
<dbReference type="EMBL" id="FR695874">
    <property type="protein sequence ID" value="CBX30016.1"/>
    <property type="molecule type" value="Genomic_DNA"/>
</dbReference>
<sequence length="143" mass="16397">MKGYEIFEQKYLKDYFGEEGLAPYENKIGFLDFLRELKSGTQGIPSSSSFMVVGIDDVLYLAGRDERKMLALTIHKILQSSAKVLDQKIIEVQIVCKGRLYKGESFWSEYRGEKLPLDYIFGTPNKRDIRECPVYSTGFNLSS</sequence>
<dbReference type="AlphaFoldDB" id="E1YIG9"/>
<reference evidence="2" key="1">
    <citation type="journal article" date="2011" name="Environ. Microbiol.">
        <title>Genomic insights into the metabolic potential of the polycyclic aromatic hydrocarbon degrading sulfate-reducing Deltaproteobacterium N47.</title>
        <authorList>
            <person name="Bergmann F."/>
            <person name="Selesi D."/>
            <person name="Weinmaier T."/>
            <person name="Tischler P."/>
            <person name="Rattei T."/>
            <person name="Meckenstock R.U."/>
        </authorList>
    </citation>
    <scope>NUCLEOTIDE SEQUENCE</scope>
</reference>